<feature type="compositionally biased region" description="Low complexity" evidence="1">
    <location>
        <begin position="97"/>
        <end position="106"/>
    </location>
</feature>
<sequence length="113" mass="12612">MSPPSSGSTDQLGDAAEHVLAVLLQVVRTAPRSGRHQSLVLRRLRDPHRLRDRLRDPHRLRDRLRDPHRLRDQLRDRLRTHTGSGTDPSSGTDPISGTAAAAFPGRRPGRARP</sequence>
<evidence type="ECO:0000256" key="1">
    <source>
        <dbReference type="SAM" id="MobiDB-lite"/>
    </source>
</evidence>
<dbReference type="AlphaFoldDB" id="A0A3M0LFM0"/>
<gene>
    <name evidence="2" type="ORF">DUI87_00185</name>
</gene>
<accession>A0A3M0LFM0</accession>
<feature type="compositionally biased region" description="Polar residues" evidence="1">
    <location>
        <begin position="81"/>
        <end position="95"/>
    </location>
</feature>
<keyword evidence="3" id="KW-1185">Reference proteome</keyword>
<protein>
    <submittedName>
        <fullName evidence="2">Uncharacterized protein</fullName>
    </submittedName>
</protein>
<feature type="region of interest" description="Disordered" evidence="1">
    <location>
        <begin position="30"/>
        <end position="113"/>
    </location>
</feature>
<dbReference type="EMBL" id="QRBI01000025">
    <property type="protein sequence ID" value="RMC22814.1"/>
    <property type="molecule type" value="Genomic_DNA"/>
</dbReference>
<reference evidence="2 3" key="1">
    <citation type="submission" date="2018-07" db="EMBL/GenBank/DDBJ databases">
        <title>A high quality draft genome assembly of the barn swallow (H. rustica rustica).</title>
        <authorList>
            <person name="Formenti G."/>
            <person name="Chiara M."/>
            <person name="Poveda L."/>
            <person name="Francoijs K.-J."/>
            <person name="Bonisoli-Alquati A."/>
            <person name="Canova L."/>
            <person name="Gianfranceschi L."/>
            <person name="Horner D.S."/>
            <person name="Saino N."/>
        </authorList>
    </citation>
    <scope>NUCLEOTIDE SEQUENCE [LARGE SCALE GENOMIC DNA]</scope>
    <source>
        <strain evidence="2">Chelidonia</strain>
        <tissue evidence="2">Blood</tissue>
    </source>
</reference>
<proteinExistence type="predicted"/>
<evidence type="ECO:0000313" key="2">
    <source>
        <dbReference type="EMBL" id="RMC22814.1"/>
    </source>
</evidence>
<organism evidence="2 3">
    <name type="scientific">Hirundo rustica rustica</name>
    <dbReference type="NCBI Taxonomy" id="333673"/>
    <lineage>
        <taxon>Eukaryota</taxon>
        <taxon>Metazoa</taxon>
        <taxon>Chordata</taxon>
        <taxon>Craniata</taxon>
        <taxon>Vertebrata</taxon>
        <taxon>Euteleostomi</taxon>
        <taxon>Archelosauria</taxon>
        <taxon>Archosauria</taxon>
        <taxon>Dinosauria</taxon>
        <taxon>Saurischia</taxon>
        <taxon>Theropoda</taxon>
        <taxon>Coelurosauria</taxon>
        <taxon>Aves</taxon>
        <taxon>Neognathae</taxon>
        <taxon>Neoaves</taxon>
        <taxon>Telluraves</taxon>
        <taxon>Australaves</taxon>
        <taxon>Passeriformes</taxon>
        <taxon>Sylvioidea</taxon>
        <taxon>Hirundinidae</taxon>
        <taxon>Hirundo</taxon>
    </lineage>
</organism>
<feature type="compositionally biased region" description="Basic and acidic residues" evidence="1">
    <location>
        <begin position="43"/>
        <end position="79"/>
    </location>
</feature>
<dbReference type="Proteomes" id="UP000269221">
    <property type="component" value="Unassembled WGS sequence"/>
</dbReference>
<comment type="caution">
    <text evidence="2">The sequence shown here is derived from an EMBL/GenBank/DDBJ whole genome shotgun (WGS) entry which is preliminary data.</text>
</comment>
<evidence type="ECO:0000313" key="3">
    <source>
        <dbReference type="Proteomes" id="UP000269221"/>
    </source>
</evidence>
<name>A0A3M0LFM0_HIRRU</name>